<protein>
    <recommendedName>
        <fullName evidence="4">Phage holin family protein</fullName>
    </recommendedName>
</protein>
<gene>
    <name evidence="2" type="ORF">FE263_14160</name>
</gene>
<accession>A0A5R9J1V4</accession>
<dbReference type="OrthoDB" id="7274658at2"/>
<reference evidence="2 3" key="1">
    <citation type="submission" date="2019-05" db="EMBL/GenBank/DDBJ databases">
        <authorList>
            <person name="Pankratov T."/>
            <person name="Grouzdev D."/>
        </authorList>
    </citation>
    <scope>NUCLEOTIDE SEQUENCE [LARGE SCALE GENOMIC DNA]</scope>
    <source>
        <strain evidence="2 3">KEBCLARHB70R</strain>
    </source>
</reference>
<dbReference type="AlphaFoldDB" id="A0A5R9J1V4"/>
<feature type="transmembrane region" description="Helical" evidence="1">
    <location>
        <begin position="63"/>
        <end position="83"/>
    </location>
</feature>
<comment type="caution">
    <text evidence="2">The sequence shown here is derived from an EMBL/GenBank/DDBJ whole genome shotgun (WGS) entry which is preliminary data.</text>
</comment>
<dbReference type="RefSeq" id="WP_138326690.1">
    <property type="nucleotide sequence ID" value="NZ_VCDI01000005.1"/>
</dbReference>
<feature type="transmembrane region" description="Helical" evidence="1">
    <location>
        <begin position="29"/>
        <end position="51"/>
    </location>
</feature>
<organism evidence="2 3">
    <name type="scientific">Lichenicoccus roseus</name>
    <dbReference type="NCBI Taxonomy" id="2683649"/>
    <lineage>
        <taxon>Bacteria</taxon>
        <taxon>Pseudomonadati</taxon>
        <taxon>Pseudomonadota</taxon>
        <taxon>Alphaproteobacteria</taxon>
        <taxon>Acetobacterales</taxon>
        <taxon>Acetobacteraceae</taxon>
        <taxon>Lichenicoccus</taxon>
    </lineage>
</organism>
<keyword evidence="3" id="KW-1185">Reference proteome</keyword>
<evidence type="ECO:0000313" key="2">
    <source>
        <dbReference type="EMBL" id="TLU71620.1"/>
    </source>
</evidence>
<evidence type="ECO:0008006" key="4">
    <source>
        <dbReference type="Google" id="ProtNLM"/>
    </source>
</evidence>
<sequence length="150" mass="16355">MKVVELAKTAASSEGLLLQKTALRFARRAAFLVVAAVFGFFALISVHVVLWTLCEGPWHTGKVWASVIVLGVDVLFLVVFLLLGRGKLPDPVEVEARIVRDRALHDLRNAVALTAVTSTIMGPAGRYAGRGAFAAVRSLLRRRKPSRPLR</sequence>
<evidence type="ECO:0000256" key="1">
    <source>
        <dbReference type="SAM" id="Phobius"/>
    </source>
</evidence>
<keyword evidence="1" id="KW-0812">Transmembrane</keyword>
<keyword evidence="1" id="KW-0472">Membrane</keyword>
<name>A0A5R9J1V4_9PROT</name>
<dbReference type="Proteomes" id="UP000305654">
    <property type="component" value="Unassembled WGS sequence"/>
</dbReference>
<evidence type="ECO:0000313" key="3">
    <source>
        <dbReference type="Proteomes" id="UP000305654"/>
    </source>
</evidence>
<keyword evidence="1" id="KW-1133">Transmembrane helix</keyword>
<dbReference type="EMBL" id="VCDI01000005">
    <property type="protein sequence ID" value="TLU71620.1"/>
    <property type="molecule type" value="Genomic_DNA"/>
</dbReference>
<proteinExistence type="predicted"/>